<reference evidence="3" key="1">
    <citation type="submission" date="2024-06" db="EMBL/GenBank/DDBJ databases">
        <title>Multi-omics analyses provide insights into the biosynthesis of the anticancer antibiotic pleurotin in Hohenbuehelia grisea.</title>
        <authorList>
            <person name="Weaver J.A."/>
            <person name="Alberti F."/>
        </authorList>
    </citation>
    <scope>NUCLEOTIDE SEQUENCE [LARGE SCALE GENOMIC DNA]</scope>
    <source>
        <strain evidence="3">T-177</strain>
    </source>
</reference>
<proteinExistence type="predicted"/>
<feature type="compositionally biased region" description="Polar residues" evidence="1">
    <location>
        <begin position="121"/>
        <end position="130"/>
    </location>
</feature>
<feature type="region of interest" description="Disordered" evidence="1">
    <location>
        <begin position="1"/>
        <end position="31"/>
    </location>
</feature>
<dbReference type="Proteomes" id="UP001556367">
    <property type="component" value="Unassembled WGS sequence"/>
</dbReference>
<dbReference type="EMBL" id="JASNQZ010000012">
    <property type="protein sequence ID" value="KAL0950402.1"/>
    <property type="molecule type" value="Genomic_DNA"/>
</dbReference>
<sequence length="383" mass="42478">MLGKRETDPSDVDHNLVSKRPKTSNEDGPNDAKSIASLLDFSSVHTTPEFHARFEQLARALLHQHTLVLTAKGKSTEYRILELEFYLRTSEHEDPYTHGSEEQKISGQWYFHRAPRRSNDSTKSLTSTSGYRGGTRKGLDITIGGPVKSPYFQNVEDESSEAYSPRGGILLRTLQRSDDKVVSGPSLLVDEILQRSGASSIKELVDTMWRGDISVCPPSCSSDEVREESTERHVFLRLQPSVVVKTDDLPHIYTSPRIGLDLSHPGTLASPNHPRVVFISKPYRHFIYPHLLKSNGRAQTFLGVNRHSLKDHPRDPFLDTIVRLTGMSANSAAKYLADYESGKASGVIQGFVGLPGKGVCSSASRYLKLIGALETFLAPNEHA</sequence>
<evidence type="ECO:0000313" key="3">
    <source>
        <dbReference type="Proteomes" id="UP001556367"/>
    </source>
</evidence>
<feature type="region of interest" description="Disordered" evidence="1">
    <location>
        <begin position="116"/>
        <end position="137"/>
    </location>
</feature>
<comment type="caution">
    <text evidence="2">The sequence shown here is derived from an EMBL/GenBank/DDBJ whole genome shotgun (WGS) entry which is preliminary data.</text>
</comment>
<feature type="compositionally biased region" description="Basic and acidic residues" evidence="1">
    <location>
        <begin position="1"/>
        <end position="16"/>
    </location>
</feature>
<evidence type="ECO:0000256" key="1">
    <source>
        <dbReference type="SAM" id="MobiDB-lite"/>
    </source>
</evidence>
<accession>A0ABR3J4G9</accession>
<evidence type="ECO:0000313" key="2">
    <source>
        <dbReference type="EMBL" id="KAL0950402.1"/>
    </source>
</evidence>
<protein>
    <submittedName>
        <fullName evidence="2">Uncharacterized protein</fullName>
    </submittedName>
</protein>
<gene>
    <name evidence="2" type="ORF">HGRIS_010360</name>
</gene>
<keyword evidence="3" id="KW-1185">Reference proteome</keyword>
<organism evidence="2 3">
    <name type="scientific">Hohenbuehelia grisea</name>
    <dbReference type="NCBI Taxonomy" id="104357"/>
    <lineage>
        <taxon>Eukaryota</taxon>
        <taxon>Fungi</taxon>
        <taxon>Dikarya</taxon>
        <taxon>Basidiomycota</taxon>
        <taxon>Agaricomycotina</taxon>
        <taxon>Agaricomycetes</taxon>
        <taxon>Agaricomycetidae</taxon>
        <taxon>Agaricales</taxon>
        <taxon>Pleurotineae</taxon>
        <taxon>Pleurotaceae</taxon>
        <taxon>Hohenbuehelia</taxon>
    </lineage>
</organism>
<name>A0ABR3J4G9_9AGAR</name>